<feature type="coiled-coil region" evidence="1">
    <location>
        <begin position="294"/>
        <end position="339"/>
    </location>
</feature>
<evidence type="ECO:0000256" key="1">
    <source>
        <dbReference type="SAM" id="Coils"/>
    </source>
</evidence>
<organism evidence="3 4">
    <name type="scientific">Prymnesium parvum</name>
    <name type="common">Toxic golden alga</name>
    <dbReference type="NCBI Taxonomy" id="97485"/>
    <lineage>
        <taxon>Eukaryota</taxon>
        <taxon>Haptista</taxon>
        <taxon>Haptophyta</taxon>
        <taxon>Prymnesiophyceae</taxon>
        <taxon>Prymnesiales</taxon>
        <taxon>Prymnesiaceae</taxon>
        <taxon>Prymnesium</taxon>
    </lineage>
</organism>
<comment type="caution">
    <text evidence="3">The sequence shown here is derived from an EMBL/GenBank/DDBJ whole genome shotgun (WGS) entry which is preliminary data.</text>
</comment>
<evidence type="ECO:0000313" key="3">
    <source>
        <dbReference type="EMBL" id="KAL1500449.1"/>
    </source>
</evidence>
<dbReference type="PANTHER" id="PTHR21574:SF0">
    <property type="entry name" value="CENTROSOMAL PROTEIN OF 120 KDA"/>
    <property type="match status" value="1"/>
</dbReference>
<feature type="compositionally biased region" description="Low complexity" evidence="2">
    <location>
        <begin position="543"/>
        <end position="563"/>
    </location>
</feature>
<feature type="region of interest" description="Disordered" evidence="2">
    <location>
        <begin position="645"/>
        <end position="669"/>
    </location>
</feature>
<dbReference type="CDD" id="cd00030">
    <property type="entry name" value="C2"/>
    <property type="match status" value="1"/>
</dbReference>
<dbReference type="AlphaFoldDB" id="A0AB34IJP1"/>
<evidence type="ECO:0000313" key="4">
    <source>
        <dbReference type="Proteomes" id="UP001515480"/>
    </source>
</evidence>
<proteinExistence type="predicted"/>
<feature type="compositionally biased region" description="Low complexity" evidence="2">
    <location>
        <begin position="654"/>
        <end position="668"/>
    </location>
</feature>
<dbReference type="EMBL" id="JBGBPQ010000023">
    <property type="protein sequence ID" value="KAL1500449.1"/>
    <property type="molecule type" value="Genomic_DNA"/>
</dbReference>
<gene>
    <name evidence="3" type="ORF">AB1Y20_013106</name>
</gene>
<feature type="compositionally biased region" description="Basic and acidic residues" evidence="2">
    <location>
        <begin position="250"/>
        <end position="260"/>
    </location>
</feature>
<reference evidence="3 4" key="1">
    <citation type="journal article" date="2024" name="Science">
        <title>Giant polyketide synthase enzymes in the biosynthesis of giant marine polyether toxins.</title>
        <authorList>
            <person name="Fallon T.R."/>
            <person name="Shende V.V."/>
            <person name="Wierzbicki I.H."/>
            <person name="Pendleton A.L."/>
            <person name="Watervoot N.F."/>
            <person name="Auber R.P."/>
            <person name="Gonzalez D.J."/>
            <person name="Wisecaver J.H."/>
            <person name="Moore B.S."/>
        </authorList>
    </citation>
    <scope>NUCLEOTIDE SEQUENCE [LARGE SCALE GENOMIC DNA]</scope>
    <source>
        <strain evidence="3 4">12B1</strain>
    </source>
</reference>
<dbReference type="PANTHER" id="PTHR21574">
    <property type="entry name" value="CENTROSOMAL PROTEIN OF 120 KDA"/>
    <property type="match status" value="1"/>
</dbReference>
<dbReference type="InterPro" id="IPR035892">
    <property type="entry name" value="C2_domain_sf"/>
</dbReference>
<dbReference type="InterPro" id="IPR039893">
    <property type="entry name" value="CEP120-like"/>
</dbReference>
<dbReference type="GO" id="GO:0010564">
    <property type="term" value="P:regulation of cell cycle process"/>
    <property type="evidence" value="ECO:0007669"/>
    <property type="project" value="TreeGrafter"/>
</dbReference>
<protein>
    <submittedName>
        <fullName evidence="3">Uncharacterized protein</fullName>
    </submittedName>
</protein>
<name>A0AB34IJP1_PRYPA</name>
<dbReference type="Proteomes" id="UP001515480">
    <property type="component" value="Unassembled WGS sequence"/>
</dbReference>
<keyword evidence="1" id="KW-0175">Coiled coil</keyword>
<accession>A0AB34IJP1</accession>
<sequence>MSGGACGDEEESGSLSRFRLTVGMQAVRDLAVPLGAFANVYCSWVAPPLAGSQAGRRHRTAPPVLLPRHGAVALPMSSSVSYEFEVEDSRLFEWLAQQPLHVEVWHNDKYMNDVLLGVAVIDLGELLGVASAKAPSSGVAARWIHEENVVALRPEAEASGDETAAHRDPARVAVVQAQLVLDHLIHTTEEWSRHTTAIGKPSRRSPPRVPVPQSRPLKPTHVASPAARPRLAREPAAVPTTGRAPPQVRGKKEAAVEREERSAREEELLAALSREWRVEEAKRTMEVRSQKLALSKAQAAVKAKLAQIHEHEQALCMTYEKVEERCAALEERHQHELASLQVSSYQQAAALQQKLEVVQASLDEARSWGEALKEQLATTQDRIIRSEEQMTLLRSTQDEGNQRAVQLHAEVGRLTAALKEEGRMRDLAEKARDQAAQELMTARMRVAALEAEQDADGRWREELTQRRLRSAEHESVRAEAEELHRLKEELGQLHEQRRAQQLQEAQRAHHSAQLQQAHRHVAQMERRQPASPTPSAATVRAISPPREGSAAAARAPPRSADARVGQTQPQRRREPETVLSPAEDGSSEQSSLVLAAGNEELRGVADAGAADYLFDIVTAFNDGSLHPAVYYDAFEPSSLFAGRGESAEDVHAAPETPTGTGRTPSPRGLSLDQRLSEAIATTPQAETQGRRHFRSRTNAPAEPPATPPPTPPTLVAPAPPPAVADAAPPSPVPLLMPADSTEPALALRPPSPSQPGAVPYPVKDEDLMQAARK</sequence>
<feature type="compositionally biased region" description="Low complexity" evidence="2">
    <location>
        <begin position="223"/>
        <end position="237"/>
    </location>
</feature>
<feature type="region of interest" description="Disordered" evidence="2">
    <location>
        <begin position="681"/>
        <end position="773"/>
    </location>
</feature>
<dbReference type="GO" id="GO:0005815">
    <property type="term" value="C:microtubule organizing center"/>
    <property type="evidence" value="ECO:0007669"/>
    <property type="project" value="TreeGrafter"/>
</dbReference>
<dbReference type="SUPFAM" id="SSF49562">
    <property type="entry name" value="C2 domain (Calcium/lipid-binding domain, CaLB)"/>
    <property type="match status" value="1"/>
</dbReference>
<keyword evidence="4" id="KW-1185">Reference proteome</keyword>
<feature type="region of interest" description="Disordered" evidence="2">
    <location>
        <begin position="191"/>
        <end position="260"/>
    </location>
</feature>
<feature type="compositionally biased region" description="Pro residues" evidence="2">
    <location>
        <begin position="701"/>
        <end position="734"/>
    </location>
</feature>
<feature type="region of interest" description="Disordered" evidence="2">
    <location>
        <begin position="495"/>
        <end position="590"/>
    </location>
</feature>
<evidence type="ECO:0000256" key="2">
    <source>
        <dbReference type="SAM" id="MobiDB-lite"/>
    </source>
</evidence>